<keyword evidence="3" id="KW-1133">Transmembrane helix</keyword>
<feature type="region of interest" description="Disordered" evidence="2">
    <location>
        <begin position="140"/>
        <end position="165"/>
    </location>
</feature>
<keyword evidence="1" id="KW-0175">Coiled coil</keyword>
<proteinExistence type="predicted"/>
<dbReference type="InterPro" id="IPR009937">
    <property type="entry name" value="Phage_holin_3_6"/>
</dbReference>
<dbReference type="RefSeq" id="WP_330157987.1">
    <property type="nucleotide sequence ID" value="NZ_BAAAJA010000031.1"/>
</dbReference>
<reference evidence="4 5" key="1">
    <citation type="submission" date="2023-07" db="EMBL/GenBank/DDBJ databases">
        <authorList>
            <person name="Girao M."/>
            <person name="Carvalho M.F."/>
        </authorList>
    </citation>
    <scope>NUCLEOTIDE SEQUENCE [LARGE SCALE GENOMIC DNA]</scope>
    <source>
        <strain evidence="4 5">66/93</strain>
    </source>
</reference>
<feature type="transmembrane region" description="Helical" evidence="3">
    <location>
        <begin position="88"/>
        <end position="113"/>
    </location>
</feature>
<feature type="compositionally biased region" description="Low complexity" evidence="2">
    <location>
        <begin position="153"/>
        <end position="165"/>
    </location>
</feature>
<comment type="caution">
    <text evidence="4">The sequence shown here is derived from an EMBL/GenBank/DDBJ whole genome shotgun (WGS) entry which is preliminary data.</text>
</comment>
<accession>A0ABU7KNE7</accession>
<protein>
    <submittedName>
        <fullName evidence="4">Phage holin family protein</fullName>
    </submittedName>
</protein>
<dbReference type="EMBL" id="JAUUCC010000019">
    <property type="protein sequence ID" value="MEE2050810.1"/>
    <property type="molecule type" value="Genomic_DNA"/>
</dbReference>
<feature type="transmembrane region" description="Helical" evidence="3">
    <location>
        <begin position="56"/>
        <end position="82"/>
    </location>
</feature>
<evidence type="ECO:0000313" key="5">
    <source>
        <dbReference type="Proteomes" id="UP001348641"/>
    </source>
</evidence>
<dbReference type="Pfam" id="PF07332">
    <property type="entry name" value="Phage_holin_3_6"/>
    <property type="match status" value="1"/>
</dbReference>
<keyword evidence="3" id="KW-0812">Transmembrane</keyword>
<evidence type="ECO:0000256" key="1">
    <source>
        <dbReference type="SAM" id="Coils"/>
    </source>
</evidence>
<evidence type="ECO:0000313" key="4">
    <source>
        <dbReference type="EMBL" id="MEE2050810.1"/>
    </source>
</evidence>
<sequence length="165" mass="17334">MVDKPGTGEPDAAGTDRSIGALVSDATDNLSRLVRLEIQLAKLEAKADAARIGKGVAGFAVVAVLAHIFVILLSVTIAFALYELFALPAWACLGIVTLFYLLLAVAFGLYGLVNFRKRQGLQRTALTTSRLAGILRGEIRPPRTGDDLDTADTADTAGATAAPPR</sequence>
<evidence type="ECO:0000256" key="3">
    <source>
        <dbReference type="SAM" id="Phobius"/>
    </source>
</evidence>
<dbReference type="Proteomes" id="UP001348641">
    <property type="component" value="Unassembled WGS sequence"/>
</dbReference>
<organism evidence="4 5">
    <name type="scientific">Nocardiopsis tropica</name>
    <dbReference type="NCBI Taxonomy" id="109330"/>
    <lineage>
        <taxon>Bacteria</taxon>
        <taxon>Bacillati</taxon>
        <taxon>Actinomycetota</taxon>
        <taxon>Actinomycetes</taxon>
        <taxon>Streptosporangiales</taxon>
        <taxon>Nocardiopsidaceae</taxon>
        <taxon>Nocardiopsis</taxon>
    </lineage>
</organism>
<evidence type="ECO:0000256" key="2">
    <source>
        <dbReference type="SAM" id="MobiDB-lite"/>
    </source>
</evidence>
<keyword evidence="3" id="KW-0472">Membrane</keyword>
<feature type="coiled-coil region" evidence="1">
    <location>
        <begin position="26"/>
        <end position="53"/>
    </location>
</feature>
<name>A0ABU7KNE7_9ACTN</name>
<gene>
    <name evidence="4" type="ORF">Q8A49_09905</name>
</gene>